<protein>
    <submittedName>
        <fullName evidence="4">Uncharacterized protein</fullName>
    </submittedName>
</protein>
<dbReference type="Pfam" id="PF00149">
    <property type="entry name" value="Metallophos"/>
    <property type="match status" value="1"/>
</dbReference>
<dbReference type="PATRIC" id="fig|1297742.4.peg.5170"/>
<reference evidence="4 5" key="1">
    <citation type="journal article" date="2016" name="PLoS ONE">
        <title>Complete Genome Sequence and Comparative Genomics of a Novel Myxobacterium Myxococcus hansupus.</title>
        <authorList>
            <person name="Sharma G."/>
            <person name="Narwani T."/>
            <person name="Subramanian S."/>
        </authorList>
    </citation>
    <scope>NUCLEOTIDE SEQUENCE [LARGE SCALE GENOMIC DNA]</scope>
    <source>
        <strain evidence="5">mixupus</strain>
    </source>
</reference>
<evidence type="ECO:0000259" key="3">
    <source>
        <dbReference type="Pfam" id="PF00350"/>
    </source>
</evidence>
<evidence type="ECO:0000313" key="5">
    <source>
        <dbReference type="Proteomes" id="UP000009026"/>
    </source>
</evidence>
<dbReference type="SUPFAM" id="SSF52540">
    <property type="entry name" value="P-loop containing nucleoside triphosphate hydrolases"/>
    <property type="match status" value="1"/>
</dbReference>
<dbReference type="PANTHER" id="PTHR26392:SF92">
    <property type="entry name" value="PROTEIN KINASE DOMAIN-CONTAINING PROTEIN"/>
    <property type="match status" value="1"/>
</dbReference>
<dbReference type="eggNOG" id="COG0699">
    <property type="taxonomic scope" value="Bacteria"/>
</dbReference>
<keyword evidence="5" id="KW-1185">Reference proteome</keyword>
<dbReference type="Pfam" id="PF00350">
    <property type="entry name" value="Dynamin_N"/>
    <property type="match status" value="1"/>
</dbReference>
<dbReference type="Proteomes" id="UP000009026">
    <property type="component" value="Chromosome"/>
</dbReference>
<dbReference type="InterPro" id="IPR045063">
    <property type="entry name" value="Dynamin_N"/>
</dbReference>
<feature type="domain" description="Dynamin N-terminal" evidence="3">
    <location>
        <begin position="462"/>
        <end position="601"/>
    </location>
</feature>
<accession>A0A0H4WZG5</accession>
<name>A0A0H4WZG5_9BACT</name>
<dbReference type="GO" id="GO:0016787">
    <property type="term" value="F:hydrolase activity"/>
    <property type="evidence" value="ECO:0007669"/>
    <property type="project" value="InterPro"/>
</dbReference>
<dbReference type="Gene3D" id="3.40.50.300">
    <property type="entry name" value="P-loop containing nucleotide triphosphate hydrolases"/>
    <property type="match status" value="1"/>
</dbReference>
<dbReference type="EMBL" id="CP012109">
    <property type="protein sequence ID" value="AKQ68199.1"/>
    <property type="molecule type" value="Genomic_DNA"/>
</dbReference>
<dbReference type="Gene3D" id="3.60.21.10">
    <property type="match status" value="1"/>
</dbReference>
<evidence type="ECO:0000313" key="4">
    <source>
        <dbReference type="EMBL" id="AKQ68199.1"/>
    </source>
</evidence>
<dbReference type="AlphaFoldDB" id="A0A0H4WZG5"/>
<dbReference type="InterPro" id="IPR029052">
    <property type="entry name" value="Metallo-depent_PP-like"/>
</dbReference>
<feature type="domain" description="Calcineurin-like phosphoesterase" evidence="2">
    <location>
        <begin position="31"/>
        <end position="284"/>
    </location>
</feature>
<evidence type="ECO:0000256" key="1">
    <source>
        <dbReference type="SAM" id="MobiDB-lite"/>
    </source>
</evidence>
<dbReference type="PANTHER" id="PTHR26392">
    <property type="entry name" value="MITOGEN-ACTIVATED PROTEIN KINASE KINASE KINASE 7-RELATED"/>
    <property type="match status" value="1"/>
</dbReference>
<organism evidence="4 5">
    <name type="scientific">Pseudomyxococcus hansupus</name>
    <dbReference type="NCBI Taxonomy" id="1297742"/>
    <lineage>
        <taxon>Bacteria</taxon>
        <taxon>Pseudomonadati</taxon>
        <taxon>Myxococcota</taxon>
        <taxon>Myxococcia</taxon>
        <taxon>Myxococcales</taxon>
        <taxon>Cystobacterineae</taxon>
        <taxon>Myxococcaceae</taxon>
        <taxon>Pseudomyxococcus</taxon>
    </lineage>
</organism>
<dbReference type="STRING" id="1297742.A176_005111"/>
<feature type="region of interest" description="Disordered" evidence="1">
    <location>
        <begin position="374"/>
        <end position="395"/>
    </location>
</feature>
<dbReference type="InterPro" id="IPR004843">
    <property type="entry name" value="Calcineurin-like_PHP"/>
</dbReference>
<dbReference type="InterPro" id="IPR027417">
    <property type="entry name" value="P-loop_NTPase"/>
</dbReference>
<dbReference type="SUPFAM" id="SSF56300">
    <property type="entry name" value="Metallo-dependent phosphatases"/>
    <property type="match status" value="1"/>
</dbReference>
<dbReference type="eggNOG" id="COG1409">
    <property type="taxonomic scope" value="Bacteria"/>
</dbReference>
<proteinExistence type="predicted"/>
<gene>
    <name evidence="4" type="ORF">A176_005111</name>
</gene>
<evidence type="ECO:0000259" key="2">
    <source>
        <dbReference type="Pfam" id="PF00149"/>
    </source>
</evidence>
<dbReference type="KEGG" id="mym:A176_005111"/>
<sequence>MGHRVTSFYAARRLVLERSGYTSGGRMTAIRWLHLTDFHQGMGGQKWLWPRMRTEVFDDLARLQEKVGGPWDLVLFTGDLTQRGSAEEFKALDETLDRLWAHLEELGSSPRLLAVPGNHDLVRPAPRKAAVKALGAWWDDSDISDEFWKDEISEYRQVVATAFKPFSDWQRSSRLHGQPLTSGLLPGDFSFTLEKGDVSLGVVGLNSAFLQLTAENFEGKLALDARQFQGACGGDSSDWLARHDATILLTHHPQNWLHPNAVSSFEQEILASDNFTLHLFGHMHLGASQSTRRGGGTPRRSIQGPSLFGLEEFGEESRIQRIHGYVAGQIDIEKSDATLSIWPRAATLKEGNFRALGPDSRANLDERGAWTETFTPRGKRGRKRLASPAAPADTQPSWNAELEVGAPSMRSQLSAGDYARLHGRARLSVERLSTIAQKLSWYNVAEQGKDLLKVLHQEPYRVVITGKSRAGKSTLLNALVGRAICPVRRTITTAVPIIIKPGERESLTVNIEGERPRLGDGPVTQDMVAPYADQQHNPDNEKKVIDIRVDLRDEVLDLGVMYVDIPGFDDPNGRIWSSTAEVLQTAHALVLVLDVSTVRAGGFALDKQTKELLLDAQKRQCAVFVVCNKADQLNAEENREAKMMVQSALERFGVWDTLTHPPFFLSANAVTVPRQQGKASPPAFNVFYDSLWESLWNTEAIGLRRLYRVFERLQLASDEVAMLIASRQAKEPERIKLREALQRCEEQRKEIVADGDEAIQYVRAHGARLINAERTELRDEVRKWVEALPVEQGLPRPSAGVDALKASMMSRRRKVAEQVQEKLEGKLTRVESHMRKSLLALRSEAGRAAQTQQMQSLSQTLSAWKTQMELSVPEHQGRQLARVAGIASFGIAAFMGHLVGLGALIGTTVSWVVGLFTDSADTPSELEEAVAQAFERSWNQFATSMDDHVSEIGESLAQRVRSNMTRFMREMWSQLEDIRDVTPEEHQLFEQMKTETEQAAVSLQAILQAAK</sequence>